<name>A0A8H6DF43_9HYPO</name>
<organism evidence="2 3">
    <name type="scientific">Fusarium mundagurra</name>
    <dbReference type="NCBI Taxonomy" id="1567541"/>
    <lineage>
        <taxon>Eukaryota</taxon>
        <taxon>Fungi</taxon>
        <taxon>Dikarya</taxon>
        <taxon>Ascomycota</taxon>
        <taxon>Pezizomycotina</taxon>
        <taxon>Sordariomycetes</taxon>
        <taxon>Hypocreomycetidae</taxon>
        <taxon>Hypocreales</taxon>
        <taxon>Nectriaceae</taxon>
        <taxon>Fusarium</taxon>
        <taxon>Fusarium fujikuroi species complex</taxon>
    </lineage>
</organism>
<dbReference type="Pfam" id="PF00069">
    <property type="entry name" value="Pkinase"/>
    <property type="match status" value="1"/>
</dbReference>
<dbReference type="SMART" id="SM00220">
    <property type="entry name" value="S_TKc"/>
    <property type="match status" value="1"/>
</dbReference>
<evidence type="ECO:0000313" key="2">
    <source>
        <dbReference type="EMBL" id="KAF5715423.1"/>
    </source>
</evidence>
<evidence type="ECO:0000313" key="3">
    <source>
        <dbReference type="Proteomes" id="UP000544331"/>
    </source>
</evidence>
<dbReference type="PROSITE" id="PS50011">
    <property type="entry name" value="PROTEIN_KINASE_DOM"/>
    <property type="match status" value="1"/>
</dbReference>
<keyword evidence="2" id="KW-0418">Kinase</keyword>
<dbReference type="GO" id="GO:0005524">
    <property type="term" value="F:ATP binding"/>
    <property type="evidence" value="ECO:0007669"/>
    <property type="project" value="InterPro"/>
</dbReference>
<keyword evidence="3" id="KW-1185">Reference proteome</keyword>
<dbReference type="AlphaFoldDB" id="A0A8H6DF43"/>
<keyword evidence="2" id="KW-0808">Transferase</keyword>
<dbReference type="Proteomes" id="UP000544331">
    <property type="component" value="Unassembled WGS sequence"/>
</dbReference>
<dbReference type="PANTHER" id="PTHR24359">
    <property type="entry name" value="SERINE/THREONINE-PROTEIN KINASE SBK1"/>
    <property type="match status" value="1"/>
</dbReference>
<dbReference type="EMBL" id="JAAOAN010000227">
    <property type="protein sequence ID" value="KAF5715423.1"/>
    <property type="molecule type" value="Genomic_DNA"/>
</dbReference>
<evidence type="ECO:0000259" key="1">
    <source>
        <dbReference type="PROSITE" id="PS50011"/>
    </source>
</evidence>
<dbReference type="GO" id="GO:0004674">
    <property type="term" value="F:protein serine/threonine kinase activity"/>
    <property type="evidence" value="ECO:0007669"/>
    <property type="project" value="TreeGrafter"/>
</dbReference>
<dbReference type="Gene3D" id="1.10.510.10">
    <property type="entry name" value="Transferase(Phosphotransferase) domain 1"/>
    <property type="match status" value="1"/>
</dbReference>
<proteinExistence type="predicted"/>
<feature type="domain" description="Protein kinase" evidence="1">
    <location>
        <begin position="185"/>
        <end position="518"/>
    </location>
</feature>
<dbReference type="CDD" id="cd00180">
    <property type="entry name" value="PKc"/>
    <property type="match status" value="1"/>
</dbReference>
<reference evidence="2 3" key="1">
    <citation type="submission" date="2020-05" db="EMBL/GenBank/DDBJ databases">
        <title>Identification and distribution of gene clusters putatively required for synthesis of sphingolipid metabolism inhibitors in phylogenetically diverse species of the filamentous fungus Fusarium.</title>
        <authorList>
            <person name="Kim H.-S."/>
            <person name="Busman M."/>
            <person name="Brown D.W."/>
            <person name="Divon H."/>
            <person name="Uhlig S."/>
            <person name="Proctor R.H."/>
        </authorList>
    </citation>
    <scope>NUCLEOTIDE SEQUENCE [LARGE SCALE GENOMIC DNA]</scope>
    <source>
        <strain evidence="2 3">NRRL 66235</strain>
    </source>
</reference>
<sequence length="788" mass="89525">MGLYAPSDYWLTDLDRYINSEALAEDIPGLPKVLLDSFSMFGLTYRRRTAVQHLRRRLDAEHKTHRRSVKELLKNTLVITRKDLAKDNIADFKDVGGNVGRTDKRASKQSLHGSCRDPGILLPEEAAELRTLRRTRDSGSTDTDAGRRREIWESMFPAPSMDEFDSPKIADLPFYDFGDSSRSIFDEVEPIKSGAWSQVYEVRIHLDRMHGRGGEESGKVAFAVKELNSGNDQQFAREVDALRQLSLARHPHPHIVPLLASYRAESRDHLVFPLADCDLATFWRNQPRPSNDKRTLEWFGGQMRGLADALYTIHGQKGQEKILRGIHGDFKPENILCFDSNDSERRSVSWPVFALTDFGSSYFLTPEEKDFPKGLKHTPVYRAPELDTSTDGITQAYDIWSLGCVFAEAIAWFYEGKAGIAKLIRARLDGEDNNPNRDAFFWLKHDSRWGLTAKLKPEVQRLLISLRENSQSSLFIDDLLYLVLEGMLKVNISERMSAREILDALTQMCVKLENDPAYSEPRGSCDVEMVPNQNAGRQRLDQTVDANYYTDYTTQSEAVTQDTNLTTQSDAGTQESPKPLFACPFYAVGVQISGRRVCEGRGFPDATKTKEHVIRHHLPKEYRGKHICPRCYTGFNTDELLQAHAHQEPPCSAKTPEAVTNKLSGEHAFQLRSMKRKSLKESAEDRWFDICRIIFPTLNRNLENISPYRETNSTNSSTGSNGISQYRDYLRNRGAEEHAAELAKRGINVTLEVAAKLLESQVKDVETFDETMRGPFHAYGFEADNRHE</sequence>
<dbReference type="InterPro" id="IPR000719">
    <property type="entry name" value="Prot_kinase_dom"/>
</dbReference>
<dbReference type="PANTHER" id="PTHR24359:SF1">
    <property type="entry name" value="INHIBITOR OF NUCLEAR FACTOR KAPPA-B KINASE EPSILON SUBUNIT HOMOLOG 1-RELATED"/>
    <property type="match status" value="1"/>
</dbReference>
<comment type="caution">
    <text evidence="2">The sequence shown here is derived from an EMBL/GenBank/DDBJ whole genome shotgun (WGS) entry which is preliminary data.</text>
</comment>
<dbReference type="InterPro" id="IPR011009">
    <property type="entry name" value="Kinase-like_dom_sf"/>
</dbReference>
<dbReference type="SUPFAM" id="SSF56112">
    <property type="entry name" value="Protein kinase-like (PK-like)"/>
    <property type="match status" value="1"/>
</dbReference>
<protein>
    <submittedName>
        <fullName evidence="2">Serine threonine kinase</fullName>
    </submittedName>
</protein>
<gene>
    <name evidence="2" type="ORF">FMUND_6905</name>
</gene>
<accession>A0A8H6DF43</accession>
<dbReference type="Gene3D" id="3.30.200.20">
    <property type="entry name" value="Phosphorylase Kinase, domain 1"/>
    <property type="match status" value="1"/>
</dbReference>
<dbReference type="OrthoDB" id="1046782at2759"/>